<dbReference type="PANTHER" id="PTHR40031">
    <property type="entry name" value="HYPOTHETICAL MEMBRANE SPANNING PROTEIN"/>
    <property type="match status" value="1"/>
</dbReference>
<protein>
    <submittedName>
        <fullName evidence="2">Metal-dependent hydrolase</fullName>
    </submittedName>
</protein>
<dbReference type="PANTHER" id="PTHR40031:SF1">
    <property type="entry name" value="MEMBRANE-BOUND METAL-DEPENDENT HYDROLASE"/>
    <property type="match status" value="1"/>
</dbReference>
<dbReference type="Pfam" id="PF04307">
    <property type="entry name" value="YdjM"/>
    <property type="match status" value="1"/>
</dbReference>
<feature type="transmembrane region" description="Helical" evidence="1">
    <location>
        <begin position="134"/>
        <end position="156"/>
    </location>
</feature>
<keyword evidence="1" id="KW-1133">Transmembrane helix</keyword>
<dbReference type="GO" id="GO:0016787">
    <property type="term" value="F:hydrolase activity"/>
    <property type="evidence" value="ECO:0007669"/>
    <property type="project" value="UniProtKB-KW"/>
</dbReference>
<dbReference type="Proteomes" id="UP000516134">
    <property type="component" value="Chromosome"/>
</dbReference>
<dbReference type="InterPro" id="IPR053170">
    <property type="entry name" value="Transcription_regulator"/>
</dbReference>
<feature type="transmembrane region" description="Helical" evidence="1">
    <location>
        <begin position="168"/>
        <end position="187"/>
    </location>
</feature>
<sequence length="248" mass="27217">MDNLTHSMAGWALGQAGLKTKTRKGLAALILGANMPDIDVFFGNAPWDPLAIHRGFTHGIVGGVLLMPPVLAGLLWLLDRWQVGRGTVFKSGLKMHFGWLVALSYIGALTHPYLDLLTTYSVQLFSPFSNLWYHADGLFIIDLWLWLVLAVSIGLSKELERKGRPWKRPAQVGVAITFAYIGVNLLITQSANAAVRSVSPHAEALFASPPPAASWRRDMVWREGDCYRRSTYSPFAGSGPSASVNRTT</sequence>
<gene>
    <name evidence="2" type="ORF">H9L15_01945</name>
</gene>
<dbReference type="EMBL" id="CP060780">
    <property type="protein sequence ID" value="QNP43549.1"/>
    <property type="molecule type" value="Genomic_DNA"/>
</dbReference>
<evidence type="ECO:0000313" key="3">
    <source>
        <dbReference type="Proteomes" id="UP000516134"/>
    </source>
</evidence>
<feature type="transmembrane region" description="Helical" evidence="1">
    <location>
        <begin position="56"/>
        <end position="77"/>
    </location>
</feature>
<dbReference type="InterPro" id="IPR007404">
    <property type="entry name" value="YdjM-like"/>
</dbReference>
<accession>A0ABX6T129</accession>
<name>A0ABX6T129_9SPHN</name>
<organism evidence="2 3">
    <name type="scientific">Sphingomonas daechungensis</name>
    <dbReference type="NCBI Taxonomy" id="1176646"/>
    <lineage>
        <taxon>Bacteria</taxon>
        <taxon>Pseudomonadati</taxon>
        <taxon>Pseudomonadota</taxon>
        <taxon>Alphaproteobacteria</taxon>
        <taxon>Sphingomonadales</taxon>
        <taxon>Sphingomonadaceae</taxon>
        <taxon>Sphingomonas</taxon>
    </lineage>
</organism>
<keyword evidence="1" id="KW-0812">Transmembrane</keyword>
<feature type="transmembrane region" description="Helical" evidence="1">
    <location>
        <begin position="97"/>
        <end position="114"/>
    </location>
</feature>
<reference evidence="2 3" key="1">
    <citation type="submission" date="2020-08" db="EMBL/GenBank/DDBJ databases">
        <title>Genome sequence of Sphingomonas daechungensis KACC 18115T.</title>
        <authorList>
            <person name="Hyun D.-W."/>
            <person name="Bae J.-W."/>
        </authorList>
    </citation>
    <scope>NUCLEOTIDE SEQUENCE [LARGE SCALE GENOMIC DNA]</scope>
    <source>
        <strain evidence="2 3">KACC 18115</strain>
    </source>
</reference>
<dbReference type="RefSeq" id="WP_187714979.1">
    <property type="nucleotide sequence ID" value="NZ_CP060780.1"/>
</dbReference>
<evidence type="ECO:0000256" key="1">
    <source>
        <dbReference type="SAM" id="Phobius"/>
    </source>
</evidence>
<evidence type="ECO:0000313" key="2">
    <source>
        <dbReference type="EMBL" id="QNP43549.1"/>
    </source>
</evidence>
<keyword evidence="2" id="KW-0378">Hydrolase</keyword>
<proteinExistence type="predicted"/>
<keyword evidence="1" id="KW-0472">Membrane</keyword>
<keyword evidence="3" id="KW-1185">Reference proteome</keyword>